<dbReference type="Pfam" id="PF06146">
    <property type="entry name" value="PsiE"/>
    <property type="match status" value="1"/>
</dbReference>
<evidence type="ECO:0000256" key="6">
    <source>
        <dbReference type="SAM" id="Phobius"/>
    </source>
</evidence>
<evidence type="ECO:0000256" key="4">
    <source>
        <dbReference type="ARBA" id="ARBA00022989"/>
    </source>
</evidence>
<sequence length="171" mass="18113">MGTSTPESVPRPVGRGGGRALRVLAGLERLALYLVAVLFLVAALGVLATTLVDVVRAQGPWWVRLADLFEGLLLGVIILEIYSSVLIAITRGRFSVEPFLIIGIVAALRHILSIGVQVALGPGSEVESQHQLLDVGTNVAIIFVLVAALALVRWSSRWSEDEAVTPGAATE</sequence>
<gene>
    <name evidence="7" type="ORF">GTS_03640</name>
</gene>
<protein>
    <submittedName>
        <fullName evidence="7">Uncharacterized protein</fullName>
    </submittedName>
</protein>
<evidence type="ECO:0000313" key="7">
    <source>
        <dbReference type="EMBL" id="GDY28731.1"/>
    </source>
</evidence>
<dbReference type="AlphaFoldDB" id="A0A4D4IX04"/>
<evidence type="ECO:0000256" key="2">
    <source>
        <dbReference type="ARBA" id="ARBA00022475"/>
    </source>
</evidence>
<name>A0A4D4IX04_9PSEU</name>
<dbReference type="GO" id="GO:0005886">
    <property type="term" value="C:plasma membrane"/>
    <property type="evidence" value="ECO:0007669"/>
    <property type="project" value="UniProtKB-SubCell"/>
</dbReference>
<dbReference type="EMBL" id="BJFL01000001">
    <property type="protein sequence ID" value="GDY28731.1"/>
    <property type="molecule type" value="Genomic_DNA"/>
</dbReference>
<keyword evidence="4 6" id="KW-1133">Transmembrane helix</keyword>
<keyword evidence="2" id="KW-1003">Cell membrane</keyword>
<accession>A0A4D4IX04</accession>
<comment type="subcellular location">
    <subcellularLocation>
        <location evidence="1">Cell membrane</location>
        <topology evidence="1">Multi-pass membrane protein</topology>
    </subcellularLocation>
</comment>
<keyword evidence="3 6" id="KW-0812">Transmembrane</keyword>
<evidence type="ECO:0000313" key="8">
    <source>
        <dbReference type="Proteomes" id="UP000298860"/>
    </source>
</evidence>
<dbReference type="InterPro" id="IPR020948">
    <property type="entry name" value="P_starv_induced_PsiE-like"/>
</dbReference>
<comment type="caution">
    <text evidence="7">The sequence shown here is derived from an EMBL/GenBank/DDBJ whole genome shotgun (WGS) entry which is preliminary data.</text>
</comment>
<evidence type="ECO:0000256" key="5">
    <source>
        <dbReference type="ARBA" id="ARBA00023136"/>
    </source>
</evidence>
<dbReference type="RefSeq" id="WP_137811914.1">
    <property type="nucleotide sequence ID" value="NZ_BJFL01000001.1"/>
</dbReference>
<feature type="transmembrane region" description="Helical" evidence="6">
    <location>
        <begin position="72"/>
        <end position="90"/>
    </location>
</feature>
<dbReference type="OrthoDB" id="5186739at2"/>
<evidence type="ECO:0000256" key="3">
    <source>
        <dbReference type="ARBA" id="ARBA00022692"/>
    </source>
</evidence>
<evidence type="ECO:0000256" key="1">
    <source>
        <dbReference type="ARBA" id="ARBA00004651"/>
    </source>
</evidence>
<organism evidence="7 8">
    <name type="scientific">Gandjariella thermophila</name>
    <dbReference type="NCBI Taxonomy" id="1931992"/>
    <lineage>
        <taxon>Bacteria</taxon>
        <taxon>Bacillati</taxon>
        <taxon>Actinomycetota</taxon>
        <taxon>Actinomycetes</taxon>
        <taxon>Pseudonocardiales</taxon>
        <taxon>Pseudonocardiaceae</taxon>
        <taxon>Gandjariella</taxon>
    </lineage>
</organism>
<feature type="transmembrane region" description="Helical" evidence="6">
    <location>
        <begin position="99"/>
        <end position="120"/>
    </location>
</feature>
<feature type="transmembrane region" description="Helical" evidence="6">
    <location>
        <begin position="132"/>
        <end position="152"/>
    </location>
</feature>
<keyword evidence="8" id="KW-1185">Reference proteome</keyword>
<dbReference type="Proteomes" id="UP000298860">
    <property type="component" value="Unassembled WGS sequence"/>
</dbReference>
<feature type="transmembrane region" description="Helical" evidence="6">
    <location>
        <begin position="30"/>
        <end position="52"/>
    </location>
</feature>
<keyword evidence="5 6" id="KW-0472">Membrane</keyword>
<reference evidence="8" key="1">
    <citation type="submission" date="2019-04" db="EMBL/GenBank/DDBJ databases">
        <title>Draft genome sequence of Pseudonocardiaceae bacterium SL3-2-4.</title>
        <authorList>
            <person name="Ningsih F."/>
            <person name="Yokota A."/>
            <person name="Sakai Y."/>
            <person name="Nanatani K."/>
            <person name="Yabe S."/>
            <person name="Oetari A."/>
            <person name="Sjamsuridzal W."/>
        </authorList>
    </citation>
    <scope>NUCLEOTIDE SEQUENCE [LARGE SCALE GENOMIC DNA]</scope>
    <source>
        <strain evidence="8">SL3-2-4</strain>
    </source>
</reference>
<proteinExistence type="predicted"/>